<dbReference type="InterPro" id="IPR051274">
    <property type="entry name" value="3-5_Exoribonuclease"/>
</dbReference>
<evidence type="ECO:0000313" key="6">
    <source>
        <dbReference type="EMBL" id="NAS19033.1"/>
    </source>
</evidence>
<feature type="domain" description="Exonuclease" evidence="4">
    <location>
        <begin position="49"/>
        <end position="212"/>
    </location>
</feature>
<evidence type="ECO:0000259" key="4">
    <source>
        <dbReference type="SMART" id="SM00479"/>
    </source>
</evidence>
<dbReference type="RefSeq" id="WP_024041177.1">
    <property type="nucleotide sequence ID" value="NZ_BKBC01000008.1"/>
</dbReference>
<dbReference type="InterPro" id="IPR036397">
    <property type="entry name" value="RNaseH_sf"/>
</dbReference>
<dbReference type="EMBL" id="WOFV02000053">
    <property type="protein sequence ID" value="NAS19033.1"/>
    <property type="molecule type" value="Genomic_DNA"/>
</dbReference>
<accession>A0A512TJM7</accession>
<dbReference type="InterPro" id="IPR013520">
    <property type="entry name" value="Ribonucl_H"/>
</dbReference>
<dbReference type="Pfam" id="PF00929">
    <property type="entry name" value="RNase_T"/>
    <property type="match status" value="1"/>
</dbReference>
<dbReference type="GO" id="GO:0003676">
    <property type="term" value="F:nucleic acid binding"/>
    <property type="evidence" value="ECO:0007669"/>
    <property type="project" value="InterPro"/>
</dbReference>
<evidence type="ECO:0000313" key="5">
    <source>
        <dbReference type="EMBL" id="GEQ20419.1"/>
    </source>
</evidence>
<dbReference type="PANTHER" id="PTHR23044">
    <property type="entry name" value="3'-5' EXONUCLEASE ERI1-RELATED"/>
    <property type="match status" value="1"/>
</dbReference>
<reference evidence="6 8" key="2">
    <citation type="submission" date="2020-01" db="EMBL/GenBank/DDBJ databases">
        <title>Genome sequence of a 1,3-propanediol producer, Clostridium butyricum S3.</title>
        <authorList>
            <person name="Zhou J."/>
        </authorList>
    </citation>
    <scope>NUCLEOTIDE SEQUENCE [LARGE SCALE GENOMIC DNA]</scope>
    <source>
        <strain evidence="6 8">S3</strain>
    </source>
</reference>
<dbReference type="Proteomes" id="UP000321089">
    <property type="component" value="Unassembled WGS sequence"/>
</dbReference>
<keyword evidence="2" id="KW-0378">Hydrolase</keyword>
<organism evidence="5 7">
    <name type="scientific">Clostridium butyricum</name>
    <dbReference type="NCBI Taxonomy" id="1492"/>
    <lineage>
        <taxon>Bacteria</taxon>
        <taxon>Bacillati</taxon>
        <taxon>Bacillota</taxon>
        <taxon>Clostridia</taxon>
        <taxon>Eubacteriales</taxon>
        <taxon>Clostridiaceae</taxon>
        <taxon>Clostridium</taxon>
    </lineage>
</organism>
<evidence type="ECO:0000256" key="1">
    <source>
        <dbReference type="ARBA" id="ARBA00022722"/>
    </source>
</evidence>
<gene>
    <name evidence="5" type="ORF">CBU02nite_09250</name>
    <name evidence="6" type="ORF">GND98_014420</name>
</gene>
<name>A0A512TJM7_CLOBU</name>
<dbReference type="InterPro" id="IPR012337">
    <property type="entry name" value="RNaseH-like_sf"/>
</dbReference>
<dbReference type="SUPFAM" id="SSF53098">
    <property type="entry name" value="Ribonuclease H-like"/>
    <property type="match status" value="1"/>
</dbReference>
<dbReference type="AlphaFoldDB" id="A0A512TJM7"/>
<protein>
    <submittedName>
        <fullName evidence="6">Exonuclease</fullName>
    </submittedName>
    <submittedName>
        <fullName evidence="5">Ribonuclease</fullName>
    </submittedName>
</protein>
<dbReference type="CDD" id="cd06133">
    <property type="entry name" value="ERI-1_3'hExo_like"/>
    <property type="match status" value="1"/>
</dbReference>
<dbReference type="EMBL" id="BKBC01000008">
    <property type="protein sequence ID" value="GEQ20419.1"/>
    <property type="molecule type" value="Genomic_DNA"/>
</dbReference>
<evidence type="ECO:0000256" key="3">
    <source>
        <dbReference type="ARBA" id="ARBA00022839"/>
    </source>
</evidence>
<proteinExistence type="predicted"/>
<evidence type="ECO:0000313" key="7">
    <source>
        <dbReference type="Proteomes" id="UP000321089"/>
    </source>
</evidence>
<reference evidence="5 7" key="1">
    <citation type="submission" date="2019-07" db="EMBL/GenBank/DDBJ databases">
        <title>Whole genome shotgun sequence of Clostridium butyricum NBRC 3858.</title>
        <authorList>
            <person name="Hosoyama A."/>
            <person name="Uohara A."/>
            <person name="Ohji S."/>
            <person name="Ichikawa N."/>
        </authorList>
    </citation>
    <scope>NUCLEOTIDE SEQUENCE [LARGE SCALE GENOMIC DNA]</scope>
    <source>
        <strain evidence="5 7">NBRC 3858</strain>
    </source>
</reference>
<comment type="caution">
    <text evidence="5">The sequence shown here is derived from an EMBL/GenBank/DDBJ whole genome shotgun (WGS) entry which is preliminary data.</text>
</comment>
<dbReference type="InterPro" id="IPR047201">
    <property type="entry name" value="ERI-1_3'hExo-like"/>
</dbReference>
<keyword evidence="1" id="KW-0540">Nuclease</keyword>
<dbReference type="Proteomes" id="UP000474042">
    <property type="component" value="Unassembled WGS sequence"/>
</dbReference>
<dbReference type="SMART" id="SM00479">
    <property type="entry name" value="EXOIII"/>
    <property type="match status" value="1"/>
</dbReference>
<dbReference type="GO" id="GO:0000175">
    <property type="term" value="F:3'-5'-RNA exonuclease activity"/>
    <property type="evidence" value="ECO:0007669"/>
    <property type="project" value="InterPro"/>
</dbReference>
<dbReference type="PANTHER" id="PTHR23044:SF61">
    <property type="entry name" value="3'-5' EXORIBONUCLEASE 1-RELATED"/>
    <property type="match status" value="1"/>
</dbReference>
<evidence type="ECO:0000313" key="8">
    <source>
        <dbReference type="Proteomes" id="UP000474042"/>
    </source>
</evidence>
<keyword evidence="3 6" id="KW-0269">Exonuclease</keyword>
<sequence>MNYIVFDLEYNQLYTKKNEEINNNSICEKKIIESSSLKNKSDSSDNKTCEMPFEIIQIGAVKLNDNFEIIATFNRLIKPSLYKEIHPFIEELTGISTEMVKTEEYFPSVYKEFLKFIGSDDFVMCVWGMDDIKQLIRNIHFHSLNIHNNIKKYIDIQNLASKEFNTPKGNRLGLKAAVEFWNIPIKNDFHNALNDAVYTSHVFKKVFNKNLKPSVYYNPNYNRIPTNSLKVDTEKLLSQFEKMFGRKMTKEEKSMIRIAYNMGKTHQFLK</sequence>
<evidence type="ECO:0000256" key="2">
    <source>
        <dbReference type="ARBA" id="ARBA00022801"/>
    </source>
</evidence>
<dbReference type="Gene3D" id="3.30.420.10">
    <property type="entry name" value="Ribonuclease H-like superfamily/Ribonuclease H"/>
    <property type="match status" value="1"/>
</dbReference>